<comment type="caution">
    <text evidence="22">The sequence shown here is derived from an EMBL/GenBank/DDBJ whole genome shotgun (WGS) entry which is preliminary data.</text>
</comment>
<dbReference type="AlphaFoldDB" id="A0A8J6FL62"/>
<keyword evidence="10" id="KW-1003">Cell membrane</keyword>
<evidence type="ECO:0000256" key="13">
    <source>
        <dbReference type="ARBA" id="ARBA00022889"/>
    </source>
</evidence>
<dbReference type="GO" id="GO:0032534">
    <property type="term" value="P:regulation of microvillus assembly"/>
    <property type="evidence" value="ECO:0007669"/>
    <property type="project" value="TreeGrafter"/>
</dbReference>
<feature type="region of interest" description="Disordered" evidence="19">
    <location>
        <begin position="106"/>
        <end position="148"/>
    </location>
</feature>
<feature type="transmembrane region" description="Helical" evidence="20">
    <location>
        <begin position="349"/>
        <end position="372"/>
    </location>
</feature>
<evidence type="ECO:0000256" key="8">
    <source>
        <dbReference type="ARBA" id="ARBA00007029"/>
    </source>
</evidence>
<evidence type="ECO:0000256" key="16">
    <source>
        <dbReference type="ARBA" id="ARBA00023180"/>
    </source>
</evidence>
<evidence type="ECO:0000256" key="18">
    <source>
        <dbReference type="ARBA" id="ARBA00031141"/>
    </source>
</evidence>
<dbReference type="PANTHER" id="PTHR12067">
    <property type="entry name" value="PODOCALYXIN"/>
    <property type="match status" value="1"/>
</dbReference>
<dbReference type="EMBL" id="WNTK01000002">
    <property type="protein sequence ID" value="KAG9489851.1"/>
    <property type="molecule type" value="Genomic_DNA"/>
</dbReference>
<dbReference type="GO" id="GO:0031528">
    <property type="term" value="C:microvillus membrane"/>
    <property type="evidence" value="ECO:0007669"/>
    <property type="project" value="TreeGrafter"/>
</dbReference>
<name>A0A8J6FL62_ELECQ</name>
<dbReference type="Proteomes" id="UP000770717">
    <property type="component" value="Unassembled WGS sequence"/>
</dbReference>
<protein>
    <recommendedName>
        <fullName evidence="9">Podocalyxin</fullName>
    </recommendedName>
    <alternativeName>
        <fullName evidence="18">Podocalyxin-like protein 1</fullName>
    </alternativeName>
</protein>
<evidence type="ECO:0000313" key="23">
    <source>
        <dbReference type="Proteomes" id="UP000770717"/>
    </source>
</evidence>
<dbReference type="GO" id="GO:0016324">
    <property type="term" value="C:apical plasma membrane"/>
    <property type="evidence" value="ECO:0007669"/>
    <property type="project" value="UniProtKB-SubCell"/>
</dbReference>
<dbReference type="GO" id="GO:0001726">
    <property type="term" value="C:ruffle"/>
    <property type="evidence" value="ECO:0007669"/>
    <property type="project" value="UniProtKB-SubCell"/>
</dbReference>
<evidence type="ECO:0000256" key="15">
    <source>
        <dbReference type="ARBA" id="ARBA00023136"/>
    </source>
</evidence>
<keyword evidence="23" id="KW-1185">Reference proteome</keyword>
<reference evidence="22" key="1">
    <citation type="thesis" date="2020" institute="ProQuest LLC" country="789 East Eisenhower Parkway, Ann Arbor, MI, USA">
        <title>Comparative Genomics and Chromosome Evolution.</title>
        <authorList>
            <person name="Mudd A.B."/>
        </authorList>
    </citation>
    <scope>NUCLEOTIDE SEQUENCE</scope>
    <source>
        <strain evidence="22">HN-11 Male</strain>
        <tissue evidence="22">Kidney and liver</tissue>
    </source>
</reference>
<accession>A0A8J6FL62</accession>
<dbReference type="GO" id="GO:0022408">
    <property type="term" value="P:negative regulation of cell-cell adhesion"/>
    <property type="evidence" value="ECO:0007669"/>
    <property type="project" value="TreeGrafter"/>
</dbReference>
<evidence type="ECO:0000256" key="5">
    <source>
        <dbReference type="ARBA" id="ARBA00004479"/>
    </source>
</evidence>
<proteinExistence type="inferred from homology"/>
<evidence type="ECO:0000256" key="2">
    <source>
        <dbReference type="ARBA" id="ARBA00004221"/>
    </source>
</evidence>
<comment type="similarity">
    <text evidence="8">Belongs to the podocalyxin family.</text>
</comment>
<dbReference type="GO" id="GO:0030027">
    <property type="term" value="C:lamellipodium"/>
    <property type="evidence" value="ECO:0007669"/>
    <property type="project" value="UniProtKB-SubCell"/>
</dbReference>
<evidence type="ECO:0000256" key="12">
    <source>
        <dbReference type="ARBA" id="ARBA00022729"/>
    </source>
</evidence>
<dbReference type="InterPro" id="IPR017403">
    <property type="entry name" value="PODXL"/>
</dbReference>
<keyword evidence="14 20" id="KW-1133">Transmembrane helix</keyword>
<dbReference type="GO" id="GO:0045121">
    <property type="term" value="C:membrane raft"/>
    <property type="evidence" value="ECO:0007669"/>
    <property type="project" value="UniProtKB-SubCell"/>
</dbReference>
<sequence length="382" mass="40287">MADMTGLCCLLPLLWALGWGQAITTTQPIIVGTSPTVSIPPPTVASTSVIQSNSAVPTTAATTSPTVKPVTPTVIPSGPAATTKLTTAISSGSGGVIHSTTVGVPSTTTKAITPNVTSTHPPNATSAHDKSTQPTNFTKAPTTVSKDNTGIVTSQPIITENATKLAATLPPISKTSEQSKEIAKNHSSTVAWLSTVPPSPVTEAKSTAGSILDSTTSLLKENPPDTTISVNYDQENIQVNCKAEHGESLVKIKIKPSRICGADANDKDTKEILKHICTALKPGYQPNKDKCHIDLSSEIPGQMVIVHAYVQSSLSPGELYASLKHIKKDGTDLFEYDPKKYEEEDVVSIPLISAIVSLAVALLIAAAIYGCWHQRQTRKREQ</sequence>
<organism evidence="22 23">
    <name type="scientific">Eleutherodactylus coqui</name>
    <name type="common">Puerto Rican coqui</name>
    <dbReference type="NCBI Taxonomy" id="57060"/>
    <lineage>
        <taxon>Eukaryota</taxon>
        <taxon>Metazoa</taxon>
        <taxon>Chordata</taxon>
        <taxon>Craniata</taxon>
        <taxon>Vertebrata</taxon>
        <taxon>Euteleostomi</taxon>
        <taxon>Amphibia</taxon>
        <taxon>Batrachia</taxon>
        <taxon>Anura</taxon>
        <taxon>Neobatrachia</taxon>
        <taxon>Hyloidea</taxon>
        <taxon>Eleutherodactylidae</taxon>
        <taxon>Eleutherodactylinae</taxon>
        <taxon>Eleutherodactylus</taxon>
        <taxon>Eleutherodactylus</taxon>
    </lineage>
</organism>
<dbReference type="PANTHER" id="PTHR12067:SF5">
    <property type="entry name" value="PODOCALYXIN"/>
    <property type="match status" value="1"/>
</dbReference>
<keyword evidence="11 20" id="KW-0812">Transmembrane</keyword>
<comment type="subcellular location">
    <subcellularLocation>
        <location evidence="2">Apical cell membrane</location>
    </subcellularLocation>
    <subcellularLocation>
        <location evidence="6">Cell projection</location>
        <location evidence="6">Filopodium</location>
    </subcellularLocation>
    <subcellularLocation>
        <location evidence="7">Cell projection</location>
        <location evidence="7">Lamellipodium</location>
    </subcellularLocation>
    <subcellularLocation>
        <location evidence="1">Cell projection</location>
        <location evidence="1">Microvillus</location>
    </subcellularLocation>
    <subcellularLocation>
        <location evidence="4">Cell projection</location>
        <location evidence="4">Ruffle</location>
    </subcellularLocation>
    <subcellularLocation>
        <location evidence="3">Membrane raft</location>
    </subcellularLocation>
    <subcellularLocation>
        <location evidence="5">Membrane</location>
        <topology evidence="5">Single-pass type I membrane protein</topology>
    </subcellularLocation>
</comment>
<gene>
    <name evidence="22" type="ORF">GDO78_005660</name>
</gene>
<evidence type="ECO:0000256" key="1">
    <source>
        <dbReference type="ARBA" id="ARBA00004105"/>
    </source>
</evidence>
<evidence type="ECO:0000256" key="11">
    <source>
        <dbReference type="ARBA" id="ARBA00022692"/>
    </source>
</evidence>
<evidence type="ECO:0000313" key="22">
    <source>
        <dbReference type="EMBL" id="KAG9489851.1"/>
    </source>
</evidence>
<dbReference type="InterPro" id="IPR013836">
    <property type="entry name" value="CD34/Podocalyxin"/>
</dbReference>
<feature type="non-terminal residue" evidence="22">
    <location>
        <position position="382"/>
    </location>
</feature>
<evidence type="ECO:0000256" key="4">
    <source>
        <dbReference type="ARBA" id="ARBA00004466"/>
    </source>
</evidence>
<feature type="signal peptide" evidence="21">
    <location>
        <begin position="1"/>
        <end position="22"/>
    </location>
</feature>
<dbReference type="GO" id="GO:0030175">
    <property type="term" value="C:filopodium"/>
    <property type="evidence" value="ECO:0007669"/>
    <property type="project" value="UniProtKB-SubCell"/>
</dbReference>
<evidence type="ECO:0000256" key="19">
    <source>
        <dbReference type="SAM" id="MobiDB-lite"/>
    </source>
</evidence>
<evidence type="ECO:0000256" key="21">
    <source>
        <dbReference type="SAM" id="SignalP"/>
    </source>
</evidence>
<evidence type="ECO:0000256" key="20">
    <source>
        <dbReference type="SAM" id="Phobius"/>
    </source>
</evidence>
<dbReference type="GO" id="GO:0007155">
    <property type="term" value="P:cell adhesion"/>
    <property type="evidence" value="ECO:0007669"/>
    <property type="project" value="UniProtKB-KW"/>
</dbReference>
<keyword evidence="16" id="KW-0325">Glycoprotein</keyword>
<dbReference type="OrthoDB" id="9948358at2759"/>
<evidence type="ECO:0000256" key="10">
    <source>
        <dbReference type="ARBA" id="ARBA00022475"/>
    </source>
</evidence>
<evidence type="ECO:0000256" key="3">
    <source>
        <dbReference type="ARBA" id="ARBA00004285"/>
    </source>
</evidence>
<keyword evidence="13" id="KW-0130">Cell adhesion</keyword>
<dbReference type="Pfam" id="PF06365">
    <property type="entry name" value="CD34_antigen"/>
    <property type="match status" value="1"/>
</dbReference>
<keyword evidence="17" id="KW-0966">Cell projection</keyword>
<dbReference type="GO" id="GO:0033634">
    <property type="term" value="P:positive regulation of cell-cell adhesion mediated by integrin"/>
    <property type="evidence" value="ECO:0007669"/>
    <property type="project" value="TreeGrafter"/>
</dbReference>
<keyword evidence="15 20" id="KW-0472">Membrane</keyword>
<dbReference type="GO" id="GO:0016477">
    <property type="term" value="P:cell migration"/>
    <property type="evidence" value="ECO:0007669"/>
    <property type="project" value="InterPro"/>
</dbReference>
<keyword evidence="12 21" id="KW-0732">Signal</keyword>
<evidence type="ECO:0000256" key="17">
    <source>
        <dbReference type="ARBA" id="ARBA00023273"/>
    </source>
</evidence>
<evidence type="ECO:0000256" key="6">
    <source>
        <dbReference type="ARBA" id="ARBA00004486"/>
    </source>
</evidence>
<evidence type="ECO:0000256" key="9">
    <source>
        <dbReference type="ARBA" id="ARBA00017371"/>
    </source>
</evidence>
<evidence type="ECO:0000256" key="7">
    <source>
        <dbReference type="ARBA" id="ARBA00004510"/>
    </source>
</evidence>
<evidence type="ECO:0000256" key="14">
    <source>
        <dbReference type="ARBA" id="ARBA00022989"/>
    </source>
</evidence>
<feature type="chain" id="PRO_5035284883" description="Podocalyxin" evidence="21">
    <location>
        <begin position="23"/>
        <end position="382"/>
    </location>
</feature>